<name>A0AA86K186_9CLOT</name>
<dbReference type="EMBL" id="CAKJVE010000004">
    <property type="protein sequence ID" value="CAG9708288.1"/>
    <property type="molecule type" value="Genomic_DNA"/>
</dbReference>
<evidence type="ECO:0000313" key="2">
    <source>
        <dbReference type="Proteomes" id="UP000789738"/>
    </source>
</evidence>
<protein>
    <submittedName>
        <fullName evidence="1">Uncharacterized protein</fullName>
    </submittedName>
</protein>
<dbReference type="Proteomes" id="UP000789738">
    <property type="component" value="Unassembled WGS sequence"/>
</dbReference>
<comment type="caution">
    <text evidence="1">The sequence shown here is derived from an EMBL/GenBank/DDBJ whole genome shotgun (WGS) entry which is preliminary data.</text>
</comment>
<evidence type="ECO:0000313" key="1">
    <source>
        <dbReference type="EMBL" id="CAG9708288.1"/>
    </source>
</evidence>
<reference evidence="1" key="1">
    <citation type="submission" date="2021-10" db="EMBL/GenBank/DDBJ databases">
        <authorList>
            <person name="Mesa V."/>
        </authorList>
    </citation>
    <scope>NUCLEOTIDE SEQUENCE</scope>
    <source>
        <strain evidence="1">CC3_PB</strain>
    </source>
</reference>
<dbReference type="AlphaFoldDB" id="A0AA86K186"/>
<dbReference type="RefSeq" id="WP_210888031.1">
    <property type="nucleotide sequence ID" value="NZ_CAKJVE010000004.1"/>
</dbReference>
<accession>A0AA86K186</accession>
<proteinExistence type="predicted"/>
<sequence length="72" mass="8422">MGIFESVMDKILNLNLSFNDPIFIKDFEEDNYQMVKLEELLSKPTIYDADKVKEDLKLYKIGMFGEKNVALK</sequence>
<organism evidence="1 2">
    <name type="scientific">Clostridium neonatale</name>
    <dbReference type="NCBI Taxonomy" id="137838"/>
    <lineage>
        <taxon>Bacteria</taxon>
        <taxon>Bacillati</taxon>
        <taxon>Bacillota</taxon>
        <taxon>Clostridia</taxon>
        <taxon>Eubacteriales</taxon>
        <taxon>Clostridiaceae</taxon>
        <taxon>Clostridium</taxon>
    </lineage>
</organism>
<gene>
    <name evidence="1" type="ORF">CNEO_43498</name>
</gene>